<dbReference type="EMBL" id="VJON01000014">
    <property type="protein sequence ID" value="TSE34809.1"/>
    <property type="molecule type" value="Genomic_DNA"/>
</dbReference>
<accession>A0A554XGA2</accession>
<dbReference type="Pfam" id="PF13997">
    <property type="entry name" value="YqjK"/>
    <property type="match status" value="1"/>
</dbReference>
<name>A0A554XGA2_9BURK</name>
<dbReference type="Proteomes" id="UP000318294">
    <property type="component" value="Unassembled WGS sequence"/>
</dbReference>
<protein>
    <submittedName>
        <fullName evidence="1">YqjK-like protein</fullName>
    </submittedName>
</protein>
<proteinExistence type="predicted"/>
<evidence type="ECO:0000313" key="1">
    <source>
        <dbReference type="EMBL" id="TSE34809.1"/>
    </source>
</evidence>
<organism evidence="1 2">
    <name type="scientific">Tepidimonas charontis</name>
    <dbReference type="NCBI Taxonomy" id="2267262"/>
    <lineage>
        <taxon>Bacteria</taxon>
        <taxon>Pseudomonadati</taxon>
        <taxon>Pseudomonadota</taxon>
        <taxon>Betaproteobacteria</taxon>
        <taxon>Burkholderiales</taxon>
        <taxon>Tepidimonas</taxon>
    </lineage>
</organism>
<evidence type="ECO:0000313" key="2">
    <source>
        <dbReference type="Proteomes" id="UP000318294"/>
    </source>
</evidence>
<comment type="caution">
    <text evidence="1">The sequence shown here is derived from an EMBL/GenBank/DDBJ whole genome shotgun (WGS) entry which is preliminary data.</text>
</comment>
<sequence>MESACVASPEAHALAVVSLRERLRQRQAALVHRSSVLRERLAGHAQALAPLWDGAESARRAWRWVRAHPWVVGAATVALLLHRPRRAWAAMLLGWRAWRLWRRWGAPLARWAASGDARGRAT</sequence>
<gene>
    <name evidence="1" type="ORF">Tchar_01162</name>
</gene>
<dbReference type="InterPro" id="IPR025612">
    <property type="entry name" value="YqjK"/>
</dbReference>
<dbReference type="AlphaFoldDB" id="A0A554XGA2"/>
<reference evidence="1 2" key="1">
    <citation type="submission" date="2019-07" db="EMBL/GenBank/DDBJ databases">
        <title>Tepidimonas charontis SPSP-6 draft genome.</title>
        <authorList>
            <person name="Da Costa M.S."/>
            <person name="Froufe H.J.C."/>
            <person name="Egas C."/>
            <person name="Albuquerque L."/>
        </authorList>
    </citation>
    <scope>NUCLEOTIDE SEQUENCE [LARGE SCALE GENOMIC DNA]</scope>
    <source>
        <strain evidence="1 2">SPSP-6</strain>
    </source>
</reference>
<keyword evidence="2" id="KW-1185">Reference proteome</keyword>